<comment type="caution">
    <text evidence="1">The sequence shown here is derived from an EMBL/GenBank/DDBJ whole genome shotgun (WGS) entry which is preliminary data.</text>
</comment>
<protein>
    <submittedName>
        <fullName evidence="1">Uncharacterized protein</fullName>
    </submittedName>
</protein>
<evidence type="ECO:0000313" key="1">
    <source>
        <dbReference type="EMBL" id="TLE16956.1"/>
    </source>
</evidence>
<name>A0A4U8UG14_9HELI</name>
<sequence length="87" mass="9801">MAFVGVLNEVRLCLIWVVVNNNYIDLSQTVSKAFFTALSINLNPQDSNINANQIQVSGVKVRKEQESLHPNNVILEILSLMPMSMWV</sequence>
<accession>A0A4U8UG14</accession>
<keyword evidence="2" id="KW-1185">Reference proteome</keyword>
<evidence type="ECO:0000313" key="2">
    <source>
        <dbReference type="Proteomes" id="UP000029920"/>
    </source>
</evidence>
<proteinExistence type="predicted"/>
<organism evidence="1 2">
    <name type="scientific">Helicobacter apodemus</name>
    <dbReference type="NCBI Taxonomy" id="135569"/>
    <lineage>
        <taxon>Bacteria</taxon>
        <taxon>Pseudomonadati</taxon>
        <taxon>Campylobacterota</taxon>
        <taxon>Epsilonproteobacteria</taxon>
        <taxon>Campylobacterales</taxon>
        <taxon>Helicobacteraceae</taxon>
        <taxon>Helicobacter</taxon>
    </lineage>
</organism>
<dbReference type="AlphaFoldDB" id="A0A4U8UG14"/>
<gene>
    <name evidence="1" type="ORF">LS72_000800</name>
</gene>
<dbReference type="Proteomes" id="UP000029920">
    <property type="component" value="Unassembled WGS sequence"/>
</dbReference>
<dbReference type="RefSeq" id="WP_194145515.1">
    <property type="nucleotide sequence ID" value="NZ_JRPC02000002.1"/>
</dbReference>
<dbReference type="EMBL" id="JRPC02000002">
    <property type="protein sequence ID" value="TLE16956.1"/>
    <property type="molecule type" value="Genomic_DNA"/>
</dbReference>
<reference evidence="1 2" key="1">
    <citation type="journal article" date="2014" name="Genome Announc.">
        <title>Draft genome sequences of eight enterohepatic helicobacter species isolated from both laboratory and wild rodents.</title>
        <authorList>
            <person name="Sheh A."/>
            <person name="Shen Z."/>
            <person name="Fox J.G."/>
        </authorList>
    </citation>
    <scope>NUCLEOTIDE SEQUENCE [LARGE SCALE GENOMIC DNA]</scope>
    <source>
        <strain evidence="1 2">MIT-03-7007</strain>
    </source>
</reference>